<dbReference type="Proteomes" id="UP000479000">
    <property type="component" value="Unassembled WGS sequence"/>
</dbReference>
<dbReference type="AlphaFoldDB" id="A0A6H5HRA0"/>
<reference evidence="2 3" key="1">
    <citation type="submission" date="2020-02" db="EMBL/GenBank/DDBJ databases">
        <authorList>
            <person name="Ferguson B K."/>
        </authorList>
    </citation>
    <scope>NUCLEOTIDE SEQUENCE [LARGE SCALE GENOMIC DNA]</scope>
</reference>
<evidence type="ECO:0000256" key="1">
    <source>
        <dbReference type="SAM" id="MobiDB-lite"/>
    </source>
</evidence>
<accession>A0A6H5HRA0</accession>
<name>A0A6H5HRA0_9HEMI</name>
<evidence type="ECO:0000313" key="2">
    <source>
        <dbReference type="EMBL" id="CAB0019415.1"/>
    </source>
</evidence>
<evidence type="ECO:0000313" key="3">
    <source>
        <dbReference type="Proteomes" id="UP000479000"/>
    </source>
</evidence>
<keyword evidence="3" id="KW-1185">Reference proteome</keyword>
<organism evidence="2 3">
    <name type="scientific">Nesidiocoris tenuis</name>
    <dbReference type="NCBI Taxonomy" id="355587"/>
    <lineage>
        <taxon>Eukaryota</taxon>
        <taxon>Metazoa</taxon>
        <taxon>Ecdysozoa</taxon>
        <taxon>Arthropoda</taxon>
        <taxon>Hexapoda</taxon>
        <taxon>Insecta</taxon>
        <taxon>Pterygota</taxon>
        <taxon>Neoptera</taxon>
        <taxon>Paraneoptera</taxon>
        <taxon>Hemiptera</taxon>
        <taxon>Heteroptera</taxon>
        <taxon>Panheteroptera</taxon>
        <taxon>Cimicomorpha</taxon>
        <taxon>Miridae</taxon>
        <taxon>Dicyphina</taxon>
        <taxon>Nesidiocoris</taxon>
    </lineage>
</organism>
<gene>
    <name evidence="2" type="ORF">NTEN_LOCUS23127</name>
</gene>
<proteinExistence type="predicted"/>
<dbReference type="EMBL" id="CADCXU010033951">
    <property type="protein sequence ID" value="CAB0019415.1"/>
    <property type="molecule type" value="Genomic_DNA"/>
</dbReference>
<feature type="region of interest" description="Disordered" evidence="1">
    <location>
        <begin position="110"/>
        <end position="141"/>
    </location>
</feature>
<protein>
    <submittedName>
        <fullName evidence="2">Uncharacterized protein</fullName>
    </submittedName>
</protein>
<sequence length="159" mass="17470">MSVTFPVSPSLSRKLDQSLCHAVTLSRKRTDAVGGERKQTEYSYLHVRRLNETPSLGKYRNYRGTYTGSTVRRFGSAIFISRPADAAERSPRSRIGDPRRASASWIVGRAKNPVTPGRDTAHLSAAHSHHAPPTRRLSPAAAGRDIMRGGRYSRTGIVG</sequence>